<dbReference type="EMBL" id="QGTD01000008">
    <property type="protein sequence ID" value="PWU68487.1"/>
    <property type="molecule type" value="Genomic_DNA"/>
</dbReference>
<evidence type="ECO:0000256" key="3">
    <source>
        <dbReference type="ARBA" id="ARBA00022475"/>
    </source>
</evidence>
<feature type="transmembrane region" description="Helical" evidence="19">
    <location>
        <begin position="32"/>
        <end position="51"/>
    </location>
</feature>
<feature type="binding site" evidence="17">
    <location>
        <position position="77"/>
    </location>
    <ligand>
        <name>ATP</name>
        <dbReference type="ChEBI" id="CHEBI:30616"/>
    </ligand>
</feature>
<feature type="transmembrane region" description="Helical" evidence="19">
    <location>
        <begin position="57"/>
        <end position="76"/>
    </location>
</feature>
<dbReference type="Proteomes" id="UP000245624">
    <property type="component" value="Unassembled WGS sequence"/>
</dbReference>
<evidence type="ECO:0000256" key="8">
    <source>
        <dbReference type="ARBA" id="ARBA00022777"/>
    </source>
</evidence>
<feature type="binding site" evidence="17">
    <location>
        <position position="29"/>
    </location>
    <ligand>
        <name>ATP</name>
        <dbReference type="ChEBI" id="CHEBI:30616"/>
    </ligand>
</feature>
<evidence type="ECO:0000256" key="6">
    <source>
        <dbReference type="ARBA" id="ARBA00022692"/>
    </source>
</evidence>
<dbReference type="GO" id="GO:0005524">
    <property type="term" value="F:ATP binding"/>
    <property type="evidence" value="ECO:0007669"/>
    <property type="project" value="UniProtKB-KW"/>
</dbReference>
<feature type="binding site" evidence="18">
    <location>
        <position position="77"/>
    </location>
    <ligand>
        <name>a divalent metal cation</name>
        <dbReference type="ChEBI" id="CHEBI:60240"/>
    </ligand>
</feature>
<keyword evidence="18" id="KW-0479">Metal-binding</keyword>
<protein>
    <submittedName>
        <fullName evidence="20">Diacylglycerol kinase</fullName>
    </submittedName>
</protein>
<evidence type="ECO:0000256" key="10">
    <source>
        <dbReference type="ARBA" id="ARBA00022989"/>
    </source>
</evidence>
<keyword evidence="7 17" id="KW-0547">Nucleotide-binding</keyword>
<keyword evidence="13" id="KW-0594">Phospholipid biosynthesis</keyword>
<dbReference type="CDD" id="cd14265">
    <property type="entry name" value="UDPK_IM_like"/>
    <property type="match status" value="1"/>
</dbReference>
<dbReference type="GO" id="GO:0046872">
    <property type="term" value="F:metal ion binding"/>
    <property type="evidence" value="ECO:0007669"/>
    <property type="project" value="UniProtKB-KW"/>
</dbReference>
<evidence type="ECO:0000256" key="1">
    <source>
        <dbReference type="ARBA" id="ARBA00004651"/>
    </source>
</evidence>
<comment type="cofactor">
    <cofactor evidence="18">
        <name>Mg(2+)</name>
        <dbReference type="ChEBI" id="CHEBI:18420"/>
    </cofactor>
    <text evidence="18">Mn(2+), Zn(2+), Cd(2+) and Co(2+) support activity to lesser extents.</text>
</comment>
<gene>
    <name evidence="20" type="ORF">DLJ74_08560</name>
</gene>
<reference evidence="20 21" key="1">
    <citation type="submission" date="2018-05" db="EMBL/GenBank/DDBJ databases">
        <title>Genomic analysis of Gracilibacillus dipsosauri DD1 reveals novel features of a salt-tolerant amylase.</title>
        <authorList>
            <person name="Deutch C.E."/>
            <person name="Yang S."/>
        </authorList>
    </citation>
    <scope>NUCLEOTIDE SEQUENCE [LARGE SCALE GENOMIC DNA]</scope>
    <source>
        <strain evidence="20 21">DD1</strain>
    </source>
</reference>
<comment type="similarity">
    <text evidence="2">Belongs to the bacterial diacylglycerol kinase family.</text>
</comment>
<name>A0A317KYB4_9BACI</name>
<keyword evidence="9 17" id="KW-0067">ATP-binding</keyword>
<evidence type="ECO:0000256" key="7">
    <source>
        <dbReference type="ARBA" id="ARBA00022741"/>
    </source>
</evidence>
<comment type="caution">
    <text evidence="20">The sequence shown here is derived from an EMBL/GenBank/DDBJ whole genome shotgun (WGS) entry which is preliminary data.</text>
</comment>
<dbReference type="InterPro" id="IPR000829">
    <property type="entry name" value="DAGK"/>
</dbReference>
<feature type="active site" description="Proton acceptor" evidence="15">
    <location>
        <position position="70"/>
    </location>
</feature>
<evidence type="ECO:0000256" key="14">
    <source>
        <dbReference type="ARBA" id="ARBA00023264"/>
    </source>
</evidence>
<sequence>MASDYRGKNRFHFGFRYAWKGLKVAILTERNVKIHLLAMIMVIIIGLITKLSTVEWAILFLTIGAVISMEIMNTALERALDYLEPKKHTAIGTAKDLAAAAVLVTAIIAIIIACLIFLPKWLAILA</sequence>
<keyword evidence="4" id="KW-0444">Lipid biosynthesis</keyword>
<accession>A0A317KYB4</accession>
<keyword evidence="10 19" id="KW-1133">Transmembrane helix</keyword>
<dbReference type="GO" id="GO:0005886">
    <property type="term" value="C:plasma membrane"/>
    <property type="evidence" value="ECO:0007669"/>
    <property type="project" value="UniProtKB-SubCell"/>
</dbReference>
<keyword evidence="8 20" id="KW-0418">Kinase</keyword>
<dbReference type="RefSeq" id="WP_109984158.1">
    <property type="nucleotide sequence ID" value="NZ_JAJUIE010000057.1"/>
</dbReference>
<evidence type="ECO:0000256" key="4">
    <source>
        <dbReference type="ARBA" id="ARBA00022516"/>
    </source>
</evidence>
<keyword evidence="18" id="KW-0460">Magnesium</keyword>
<feature type="transmembrane region" description="Helical" evidence="19">
    <location>
        <begin position="97"/>
        <end position="118"/>
    </location>
</feature>
<dbReference type="InterPro" id="IPR036945">
    <property type="entry name" value="DAGK_sf"/>
</dbReference>
<keyword evidence="21" id="KW-1185">Reference proteome</keyword>
<evidence type="ECO:0000256" key="18">
    <source>
        <dbReference type="PIRSR" id="PIRSR600829-4"/>
    </source>
</evidence>
<proteinExistence type="inferred from homology"/>
<keyword evidence="3" id="KW-1003">Cell membrane</keyword>
<evidence type="ECO:0000256" key="17">
    <source>
        <dbReference type="PIRSR" id="PIRSR600829-3"/>
    </source>
</evidence>
<evidence type="ECO:0000256" key="5">
    <source>
        <dbReference type="ARBA" id="ARBA00022679"/>
    </source>
</evidence>
<evidence type="ECO:0000256" key="11">
    <source>
        <dbReference type="ARBA" id="ARBA00023098"/>
    </source>
</evidence>
<keyword evidence="12 19" id="KW-0472">Membrane</keyword>
<dbReference type="GO" id="GO:0016301">
    <property type="term" value="F:kinase activity"/>
    <property type="evidence" value="ECO:0007669"/>
    <property type="project" value="UniProtKB-KW"/>
</dbReference>
<keyword evidence="6 19" id="KW-0812">Transmembrane</keyword>
<dbReference type="AlphaFoldDB" id="A0A317KYB4"/>
<evidence type="ECO:0000256" key="2">
    <source>
        <dbReference type="ARBA" id="ARBA00005967"/>
    </source>
</evidence>
<dbReference type="PANTHER" id="PTHR34299">
    <property type="entry name" value="DIACYLGLYCEROL KINASE"/>
    <property type="match status" value="1"/>
</dbReference>
<feature type="binding site" evidence="18">
    <location>
        <position position="29"/>
    </location>
    <ligand>
        <name>a divalent metal cation</name>
        <dbReference type="ChEBI" id="CHEBI:60240"/>
    </ligand>
</feature>
<evidence type="ECO:0000313" key="20">
    <source>
        <dbReference type="EMBL" id="PWU68487.1"/>
    </source>
</evidence>
<comment type="subcellular location">
    <subcellularLocation>
        <location evidence="1">Cell membrane</location>
        <topology evidence="1">Multi-pass membrane protein</topology>
    </subcellularLocation>
</comment>
<dbReference type="InterPro" id="IPR033717">
    <property type="entry name" value="UDPK"/>
</dbReference>
<keyword evidence="5" id="KW-0808">Transferase</keyword>
<feature type="binding site" evidence="17">
    <location>
        <position position="17"/>
    </location>
    <ligand>
        <name>ATP</name>
        <dbReference type="ChEBI" id="CHEBI:30616"/>
    </ligand>
</feature>
<evidence type="ECO:0000256" key="9">
    <source>
        <dbReference type="ARBA" id="ARBA00022840"/>
    </source>
</evidence>
<dbReference type="GO" id="GO:0008654">
    <property type="term" value="P:phospholipid biosynthetic process"/>
    <property type="evidence" value="ECO:0007669"/>
    <property type="project" value="UniProtKB-KW"/>
</dbReference>
<dbReference type="PANTHER" id="PTHR34299:SF1">
    <property type="entry name" value="DIACYLGLYCEROL KINASE"/>
    <property type="match status" value="1"/>
</dbReference>
<dbReference type="OrthoDB" id="9789934at2"/>
<dbReference type="Gene3D" id="1.10.287.3610">
    <property type="match status" value="1"/>
</dbReference>
<dbReference type="Pfam" id="PF01219">
    <property type="entry name" value="DAGK_prokar"/>
    <property type="match status" value="1"/>
</dbReference>
<evidence type="ECO:0000256" key="13">
    <source>
        <dbReference type="ARBA" id="ARBA00023209"/>
    </source>
</evidence>
<evidence type="ECO:0000313" key="21">
    <source>
        <dbReference type="Proteomes" id="UP000245624"/>
    </source>
</evidence>
<keyword evidence="11" id="KW-0443">Lipid metabolism</keyword>
<evidence type="ECO:0000256" key="16">
    <source>
        <dbReference type="PIRSR" id="PIRSR600829-2"/>
    </source>
</evidence>
<feature type="binding site" evidence="17">
    <location>
        <position position="10"/>
    </location>
    <ligand>
        <name>ATP</name>
        <dbReference type="ChEBI" id="CHEBI:30616"/>
    </ligand>
</feature>
<organism evidence="20 21">
    <name type="scientific">Gracilibacillus dipsosauri</name>
    <dbReference type="NCBI Taxonomy" id="178340"/>
    <lineage>
        <taxon>Bacteria</taxon>
        <taxon>Bacillati</taxon>
        <taxon>Bacillota</taxon>
        <taxon>Bacilli</taxon>
        <taxon>Bacillales</taxon>
        <taxon>Bacillaceae</taxon>
        <taxon>Gracilibacillus</taxon>
    </lineage>
</organism>
<evidence type="ECO:0000256" key="15">
    <source>
        <dbReference type="PIRSR" id="PIRSR600829-1"/>
    </source>
</evidence>
<feature type="binding site" evidence="16">
    <location>
        <position position="70"/>
    </location>
    <ligand>
        <name>substrate</name>
    </ligand>
</feature>
<evidence type="ECO:0000256" key="19">
    <source>
        <dbReference type="SAM" id="Phobius"/>
    </source>
</evidence>
<keyword evidence="14" id="KW-1208">Phospholipid metabolism</keyword>
<feature type="binding site" evidence="16">
    <location>
        <position position="10"/>
    </location>
    <ligand>
        <name>substrate</name>
    </ligand>
</feature>
<feature type="binding site" evidence="17">
    <location>
        <begin position="95"/>
        <end position="96"/>
    </location>
    <ligand>
        <name>ATP</name>
        <dbReference type="ChEBI" id="CHEBI:30616"/>
    </ligand>
</feature>
<evidence type="ECO:0000256" key="12">
    <source>
        <dbReference type="ARBA" id="ARBA00023136"/>
    </source>
</evidence>